<evidence type="ECO:0000256" key="1">
    <source>
        <dbReference type="SAM" id="Phobius"/>
    </source>
</evidence>
<organism evidence="2 3">
    <name type="scientific">Pseudomonas frederiksbergensis</name>
    <dbReference type="NCBI Taxonomy" id="104087"/>
    <lineage>
        <taxon>Bacteria</taxon>
        <taxon>Pseudomonadati</taxon>
        <taxon>Pseudomonadota</taxon>
        <taxon>Gammaproteobacteria</taxon>
        <taxon>Pseudomonadales</taxon>
        <taxon>Pseudomonadaceae</taxon>
        <taxon>Pseudomonas</taxon>
    </lineage>
</organism>
<gene>
    <name evidence="2" type="ORF">JZ00_30130</name>
</gene>
<evidence type="ECO:0000313" key="2">
    <source>
        <dbReference type="EMBL" id="KHK61166.1"/>
    </source>
</evidence>
<sequence>MPVRMEDVPALAPRPARPRAWRWLGLLAFCLLLGAGGMVSFTPEALHQRPEIFWSLTLGVPFLGWCALGFGRALLYLGERAVADGWDQAREEDLFQKTRQGRRFLRVLNVDLHTALRAPGEEPAVQLEALQSGIKVQRMQPSRLASSSSCHSRLPGDAAEELEPVLLRTLQQLLGELAPTLAQLPPHTPLALLLAGDTGLSGPAWDRTWAQAWQASAIRQVPVSLEGDGLDALDQWLDQRFDERAVLLVIALQFAPRQPEGTAEVVAGLLLGNPLAQTILAPIAFLHRPEQERQPCSDALGDAATQALAWVPLEAESIRHVWLAGVNAQRHAALTSVSHQLTIPMLHAQGLRDLDAALGNPGKVSPWLAIVAATQAIQVGSGAQFIFSGNGCADSRLWSMALTPAPSLSE</sequence>
<comment type="caution">
    <text evidence="2">The sequence shown here is derived from an EMBL/GenBank/DDBJ whole genome shotgun (WGS) entry which is preliminary data.</text>
</comment>
<evidence type="ECO:0000313" key="3">
    <source>
        <dbReference type="Proteomes" id="UP000030949"/>
    </source>
</evidence>
<dbReference type="EMBL" id="JQGJ01000051">
    <property type="protein sequence ID" value="KHK61166.1"/>
    <property type="molecule type" value="Genomic_DNA"/>
</dbReference>
<accession>A0A0B1YW12</accession>
<reference evidence="3" key="1">
    <citation type="submission" date="2015-03" db="EMBL/GenBank/DDBJ databases">
        <title>Pseudomonas frederiksbergensis hydrocarbon degrader.</title>
        <authorList>
            <person name="Brown L.M."/>
            <person name="Ruiz O.N."/>
            <person name="Mueller S."/>
            <person name="Gunasekera T.S."/>
        </authorList>
    </citation>
    <scope>NUCLEOTIDE SEQUENCE [LARGE SCALE GENOMIC DNA]</scope>
    <source>
        <strain evidence="3">SI8</strain>
    </source>
</reference>
<dbReference type="Proteomes" id="UP000030949">
    <property type="component" value="Unassembled WGS sequence"/>
</dbReference>
<dbReference type="OrthoDB" id="7032446at2"/>
<keyword evidence="1" id="KW-0472">Membrane</keyword>
<feature type="transmembrane region" description="Helical" evidence="1">
    <location>
        <begin position="52"/>
        <end position="70"/>
    </location>
</feature>
<feature type="transmembrane region" description="Helical" evidence="1">
    <location>
        <begin position="21"/>
        <end position="40"/>
    </location>
</feature>
<protein>
    <submittedName>
        <fullName evidence="2">Uncharacterized protein</fullName>
    </submittedName>
</protein>
<keyword evidence="1" id="KW-0812">Transmembrane</keyword>
<keyword evidence="1" id="KW-1133">Transmembrane helix</keyword>
<proteinExistence type="predicted"/>
<name>A0A0B1YW12_9PSED</name>
<dbReference type="AlphaFoldDB" id="A0A0B1YW12"/>